<dbReference type="Proteomes" id="UP000298213">
    <property type="component" value="Unassembled WGS sequence"/>
</dbReference>
<comment type="caution">
    <text evidence="1">The sequence shown here is derived from an EMBL/GenBank/DDBJ whole genome shotgun (WGS) entry which is preliminary data.</text>
</comment>
<evidence type="ECO:0000313" key="2">
    <source>
        <dbReference type="Proteomes" id="UP000298213"/>
    </source>
</evidence>
<organism evidence="1 2">
    <name type="scientific">Sphingomonas parva</name>
    <dbReference type="NCBI Taxonomy" id="2555898"/>
    <lineage>
        <taxon>Bacteria</taxon>
        <taxon>Pseudomonadati</taxon>
        <taxon>Pseudomonadota</taxon>
        <taxon>Alphaproteobacteria</taxon>
        <taxon>Sphingomonadales</taxon>
        <taxon>Sphingomonadaceae</taxon>
        <taxon>Sphingomonas</taxon>
    </lineage>
</organism>
<name>A0A4Y8ZSS4_9SPHN</name>
<gene>
    <name evidence="1" type="ORF">E2493_05920</name>
</gene>
<reference evidence="1 2" key="1">
    <citation type="submission" date="2019-03" db="EMBL/GenBank/DDBJ databases">
        <title>Genome sequence of Sphingomonas sp. 17J27-24.</title>
        <authorList>
            <person name="Kim M."/>
            <person name="Maeng S."/>
            <person name="Sathiyaraj S."/>
        </authorList>
    </citation>
    <scope>NUCLEOTIDE SEQUENCE [LARGE SCALE GENOMIC DNA]</scope>
    <source>
        <strain evidence="1 2">17J27-24</strain>
    </source>
</reference>
<keyword evidence="2" id="KW-1185">Reference proteome</keyword>
<proteinExistence type="predicted"/>
<dbReference type="OrthoDB" id="7596758at2"/>
<evidence type="ECO:0008006" key="3">
    <source>
        <dbReference type="Google" id="ProtNLM"/>
    </source>
</evidence>
<dbReference type="RefSeq" id="WP_135084713.1">
    <property type="nucleotide sequence ID" value="NZ_SPDV01000009.1"/>
</dbReference>
<accession>A0A4Y8ZSS4</accession>
<dbReference type="EMBL" id="SPDV01000009">
    <property type="protein sequence ID" value="TFI59061.1"/>
    <property type="molecule type" value="Genomic_DNA"/>
</dbReference>
<protein>
    <recommendedName>
        <fullName evidence="3">DUF2188 domain-containing protein</fullName>
    </recommendedName>
</protein>
<dbReference type="AlphaFoldDB" id="A0A4Y8ZSS4"/>
<evidence type="ECO:0000313" key="1">
    <source>
        <dbReference type="EMBL" id="TFI59061.1"/>
    </source>
</evidence>
<sequence length="63" mass="7035">MPLYRVLFEAGGERPSVEEKGFFNDEGALAYARRHARGRTIEVWRGAALVHRDQPVLAEPGLA</sequence>